<keyword evidence="1" id="KW-1133">Transmembrane helix</keyword>
<name>A0ABU2FBB9_9EURY</name>
<evidence type="ECO:0000256" key="1">
    <source>
        <dbReference type="SAM" id="Phobius"/>
    </source>
</evidence>
<evidence type="ECO:0000313" key="2">
    <source>
        <dbReference type="EMBL" id="MDS0259492.1"/>
    </source>
</evidence>
<keyword evidence="1" id="KW-0812">Transmembrane</keyword>
<reference evidence="2 3" key="1">
    <citation type="submission" date="2022-06" db="EMBL/GenBank/DDBJ databases">
        <title>Haloarcula sp. a new haloarchaeum isolate from saline soil.</title>
        <authorList>
            <person name="Strakova D."/>
            <person name="Galisteo C."/>
            <person name="Sanchez-Porro C."/>
            <person name="Ventosa A."/>
        </authorList>
    </citation>
    <scope>NUCLEOTIDE SEQUENCE [LARGE SCALE GENOMIC DNA]</scope>
    <source>
        <strain evidence="2 3">S1CR25-12</strain>
    </source>
</reference>
<comment type="caution">
    <text evidence="2">The sequence shown here is derived from an EMBL/GenBank/DDBJ whole genome shotgun (WGS) entry which is preliminary data.</text>
</comment>
<accession>A0ABU2FBB9</accession>
<keyword evidence="3" id="KW-1185">Reference proteome</keyword>
<dbReference type="EMBL" id="JAMQON010000002">
    <property type="protein sequence ID" value="MDS0259492.1"/>
    <property type="molecule type" value="Genomic_DNA"/>
</dbReference>
<sequence>MAHRGSTVRATGRLDPATVGTVLTRVGLALIAVTVPLVAGAAAGLVTEAGSPAVAVAVTTHAMDGPLFAGFGLRWLFHVATLALLSGCWLLGAGLVLDGLFD</sequence>
<evidence type="ECO:0000313" key="3">
    <source>
        <dbReference type="Proteomes" id="UP001259659"/>
    </source>
</evidence>
<keyword evidence="1" id="KW-0472">Membrane</keyword>
<feature type="transmembrane region" description="Helical" evidence="1">
    <location>
        <begin position="75"/>
        <end position="97"/>
    </location>
</feature>
<protein>
    <submittedName>
        <fullName evidence="2">Uncharacterized protein</fullName>
    </submittedName>
</protein>
<dbReference type="Proteomes" id="UP001259659">
    <property type="component" value="Unassembled WGS sequence"/>
</dbReference>
<feature type="transmembrane region" description="Helical" evidence="1">
    <location>
        <begin position="22"/>
        <end position="46"/>
    </location>
</feature>
<dbReference type="RefSeq" id="WP_310919103.1">
    <property type="nucleotide sequence ID" value="NZ_JAMQON010000002.1"/>
</dbReference>
<proteinExistence type="predicted"/>
<organism evidence="2 3">
    <name type="scientific">Haloarcula saliterrae</name>
    <dbReference type="NCBI Taxonomy" id="2950534"/>
    <lineage>
        <taxon>Archaea</taxon>
        <taxon>Methanobacteriati</taxon>
        <taxon>Methanobacteriota</taxon>
        <taxon>Stenosarchaea group</taxon>
        <taxon>Halobacteria</taxon>
        <taxon>Halobacteriales</taxon>
        <taxon>Haloarculaceae</taxon>
        <taxon>Haloarcula</taxon>
    </lineage>
</organism>
<gene>
    <name evidence="2" type="ORF">NDI56_08810</name>
</gene>